<feature type="chain" id="PRO_5005202052" evidence="1">
    <location>
        <begin position="23"/>
        <end position="116"/>
    </location>
</feature>
<dbReference type="AlphaFoldDB" id="A0A0H2S577"/>
<keyword evidence="3" id="KW-1185">Reference proteome</keyword>
<accession>A0A0H2S577</accession>
<evidence type="ECO:0000256" key="1">
    <source>
        <dbReference type="SAM" id="SignalP"/>
    </source>
</evidence>
<name>A0A0H2S577_9AGAM</name>
<dbReference type="InParanoid" id="A0A0H2S577"/>
<keyword evidence="1" id="KW-0732">Signal</keyword>
<evidence type="ECO:0000313" key="3">
    <source>
        <dbReference type="Proteomes" id="UP000053477"/>
    </source>
</evidence>
<organism evidence="2 3">
    <name type="scientific">Schizopora paradoxa</name>
    <dbReference type="NCBI Taxonomy" id="27342"/>
    <lineage>
        <taxon>Eukaryota</taxon>
        <taxon>Fungi</taxon>
        <taxon>Dikarya</taxon>
        <taxon>Basidiomycota</taxon>
        <taxon>Agaricomycotina</taxon>
        <taxon>Agaricomycetes</taxon>
        <taxon>Hymenochaetales</taxon>
        <taxon>Schizoporaceae</taxon>
        <taxon>Schizopora</taxon>
    </lineage>
</organism>
<dbReference type="EMBL" id="KQ085911">
    <property type="protein sequence ID" value="KLO16833.1"/>
    <property type="molecule type" value="Genomic_DNA"/>
</dbReference>
<protein>
    <submittedName>
        <fullName evidence="2">Uncharacterized protein</fullName>
    </submittedName>
</protein>
<reference evidence="2 3" key="1">
    <citation type="submission" date="2015-04" db="EMBL/GenBank/DDBJ databases">
        <title>Complete genome sequence of Schizopora paradoxa KUC8140, a cosmopolitan wood degrader in East Asia.</title>
        <authorList>
            <consortium name="DOE Joint Genome Institute"/>
            <person name="Min B."/>
            <person name="Park H."/>
            <person name="Jang Y."/>
            <person name="Kim J.-J."/>
            <person name="Kim K.H."/>
            <person name="Pangilinan J."/>
            <person name="Lipzen A."/>
            <person name="Riley R."/>
            <person name="Grigoriev I.V."/>
            <person name="Spatafora J.W."/>
            <person name="Choi I.-G."/>
        </authorList>
    </citation>
    <scope>NUCLEOTIDE SEQUENCE [LARGE SCALE GENOMIC DNA]</scope>
    <source>
        <strain evidence="2 3">KUC8140</strain>
    </source>
</reference>
<feature type="signal peptide" evidence="1">
    <location>
        <begin position="1"/>
        <end position="22"/>
    </location>
</feature>
<dbReference type="Proteomes" id="UP000053477">
    <property type="component" value="Unassembled WGS sequence"/>
</dbReference>
<evidence type="ECO:0000313" key="2">
    <source>
        <dbReference type="EMBL" id="KLO16833.1"/>
    </source>
</evidence>
<gene>
    <name evidence="2" type="ORF">SCHPADRAFT_901156</name>
</gene>
<sequence>MTFAAAVFIFIFLFKFLKPTSEIDNGDLQRKLGLASSIIYNFLFNNITLMLMLLAIKWPTYVWAPETSAEAAPEPVPVPLVPTVPLAENTAAVEEHRAVAEERAHEEQPEVVRTSV</sequence>
<proteinExistence type="predicted"/>